<protein>
    <submittedName>
        <fullName evidence="1">Uncharacterized protein</fullName>
    </submittedName>
</protein>
<proteinExistence type="predicted"/>
<organism evidence="1 2">
    <name type="scientific">Streptomyces corynorhini</name>
    <dbReference type="NCBI Taxonomy" id="2282652"/>
    <lineage>
        <taxon>Bacteria</taxon>
        <taxon>Bacillati</taxon>
        <taxon>Actinomycetota</taxon>
        <taxon>Actinomycetes</taxon>
        <taxon>Kitasatosporales</taxon>
        <taxon>Streptomycetaceae</taxon>
        <taxon>Streptomyces</taxon>
    </lineage>
</organism>
<reference evidence="1 2" key="1">
    <citation type="submission" date="2018-07" db="EMBL/GenBank/DDBJ databases">
        <title>Streptomyces species from bats.</title>
        <authorList>
            <person name="Dunlap C."/>
        </authorList>
    </citation>
    <scope>NUCLEOTIDE SEQUENCE [LARGE SCALE GENOMIC DNA]</scope>
    <source>
        <strain evidence="1 2">AC230</strain>
    </source>
</reference>
<dbReference type="RefSeq" id="WP_114623685.1">
    <property type="nucleotide sequence ID" value="NZ_QQNA01000080.1"/>
</dbReference>
<accession>A0A370BES5</accession>
<gene>
    <name evidence="1" type="ORF">DVH02_11520</name>
</gene>
<dbReference type="AlphaFoldDB" id="A0A370BES5"/>
<evidence type="ECO:0000313" key="2">
    <source>
        <dbReference type="Proteomes" id="UP000253741"/>
    </source>
</evidence>
<name>A0A370BES5_9ACTN</name>
<sequence>MSLNFSKGAVPAQAPRAFKGYVATVTVHQDRAEIKRKLMGKITGNKDAVIPLASVIKVLSKEPTRLVNGYVQLATEDDRGLLVIATTEAERSIAGNPRTILFTWNQRETYTAYLAAATAAVQAQGGNPFG</sequence>
<dbReference type="EMBL" id="QQNA01000080">
    <property type="protein sequence ID" value="RDG37945.1"/>
    <property type="molecule type" value="Genomic_DNA"/>
</dbReference>
<dbReference type="Proteomes" id="UP000253741">
    <property type="component" value="Unassembled WGS sequence"/>
</dbReference>
<comment type="caution">
    <text evidence="1">The sequence shown here is derived from an EMBL/GenBank/DDBJ whole genome shotgun (WGS) entry which is preliminary data.</text>
</comment>
<keyword evidence="2" id="KW-1185">Reference proteome</keyword>
<dbReference type="OrthoDB" id="4323264at2"/>
<evidence type="ECO:0000313" key="1">
    <source>
        <dbReference type="EMBL" id="RDG37945.1"/>
    </source>
</evidence>